<keyword evidence="2" id="KW-0812">Transmembrane</keyword>
<dbReference type="EMBL" id="CP061281">
    <property type="protein sequence ID" value="QNS05438.1"/>
    <property type="molecule type" value="Genomic_DNA"/>
</dbReference>
<feature type="transmembrane region" description="Helical" evidence="2">
    <location>
        <begin position="259"/>
        <end position="278"/>
    </location>
</feature>
<reference evidence="3 4" key="1">
    <citation type="submission" date="2020-09" db="EMBL/GenBank/DDBJ databases">
        <title>A novel species.</title>
        <authorList>
            <person name="Gao J."/>
        </authorList>
    </citation>
    <scope>NUCLEOTIDE SEQUENCE [LARGE SCALE GENOMIC DNA]</scope>
    <source>
        <strain evidence="3 4">CRXT-Y-14</strain>
    </source>
</reference>
<evidence type="ECO:0000313" key="4">
    <source>
        <dbReference type="Proteomes" id="UP000516428"/>
    </source>
</evidence>
<keyword evidence="4" id="KW-1185">Reference proteome</keyword>
<sequence>MEHEVFVPVPAESLRAVLCDPLRVARALPGFQRDASGDGGRLKVRIGGTAITYRGSVQVTETPDGSFTLTGDGTEARGTGAVAFELTARVAASDGGSRVTFTGTGTGDGRVAELDEDAVTSAAQRLLGRFAENLGTESQDLGADEPEDELADDADDIDDAEGIEGAGGAEGPEGAAGPEALSVFDTEVPPSSLGPETDFQGDYEGEFENGELPAEPAAAHARRTMIGRSAEEVDHAPPRGRYAPVPGPEGAAASATLRWAAPAAALVVASVIVVGRALRRRR</sequence>
<dbReference type="InterPro" id="IPR023393">
    <property type="entry name" value="START-like_dom_sf"/>
</dbReference>
<dbReference type="PANTHER" id="PTHR38588:SF1">
    <property type="entry name" value="BLL0334 PROTEIN"/>
    <property type="match status" value="1"/>
</dbReference>
<dbReference type="SUPFAM" id="SSF55961">
    <property type="entry name" value="Bet v1-like"/>
    <property type="match status" value="1"/>
</dbReference>
<feature type="region of interest" description="Disordered" evidence="1">
    <location>
        <begin position="158"/>
        <end position="178"/>
    </location>
</feature>
<dbReference type="KEGG" id="sxn:IAG42_18785"/>
<dbReference type="RefSeq" id="WP_188338133.1">
    <property type="nucleotide sequence ID" value="NZ_CP061281.1"/>
</dbReference>
<gene>
    <name evidence="3" type="ORF">IAG42_18785</name>
</gene>
<dbReference type="Gene3D" id="3.30.530.20">
    <property type="match status" value="1"/>
</dbReference>
<evidence type="ECO:0000256" key="1">
    <source>
        <dbReference type="SAM" id="MobiDB-lite"/>
    </source>
</evidence>
<feature type="region of interest" description="Disordered" evidence="1">
    <location>
        <begin position="133"/>
        <end position="152"/>
    </location>
</feature>
<organism evidence="3 4">
    <name type="scientific">Streptomyces xanthii</name>
    <dbReference type="NCBI Taxonomy" id="2768069"/>
    <lineage>
        <taxon>Bacteria</taxon>
        <taxon>Bacillati</taxon>
        <taxon>Actinomycetota</taxon>
        <taxon>Actinomycetes</taxon>
        <taxon>Kitasatosporales</taxon>
        <taxon>Streptomycetaceae</taxon>
        <taxon>Streptomyces</taxon>
    </lineage>
</organism>
<feature type="region of interest" description="Disordered" evidence="1">
    <location>
        <begin position="230"/>
        <end position="250"/>
    </location>
</feature>
<accession>A0A7H1B9N3</accession>
<keyword evidence="2" id="KW-0472">Membrane</keyword>
<protein>
    <submittedName>
        <fullName evidence="3">SRPBCC family protein</fullName>
    </submittedName>
</protein>
<dbReference type="InterPro" id="IPR010419">
    <property type="entry name" value="CO_DH_gsu"/>
</dbReference>
<evidence type="ECO:0000313" key="3">
    <source>
        <dbReference type="EMBL" id="QNS05438.1"/>
    </source>
</evidence>
<keyword evidence="2" id="KW-1133">Transmembrane helix</keyword>
<dbReference type="PANTHER" id="PTHR38588">
    <property type="entry name" value="BLL0334 PROTEIN"/>
    <property type="match status" value="1"/>
</dbReference>
<dbReference type="AlphaFoldDB" id="A0A7H1B9N3"/>
<dbReference type="Proteomes" id="UP000516428">
    <property type="component" value="Chromosome"/>
</dbReference>
<evidence type="ECO:0000256" key="2">
    <source>
        <dbReference type="SAM" id="Phobius"/>
    </source>
</evidence>
<feature type="compositionally biased region" description="Acidic residues" evidence="1">
    <location>
        <begin position="142"/>
        <end position="152"/>
    </location>
</feature>
<name>A0A7H1B9N3_9ACTN</name>
<dbReference type="Pfam" id="PF06240">
    <property type="entry name" value="COXG"/>
    <property type="match status" value="1"/>
</dbReference>
<proteinExistence type="predicted"/>